<keyword evidence="13" id="KW-0539">Nucleus</keyword>
<dbReference type="Pfam" id="PF00069">
    <property type="entry name" value="Pkinase"/>
    <property type="match status" value="2"/>
</dbReference>
<dbReference type="EC" id="2.7.11.1" evidence="4"/>
<dbReference type="EMBL" id="SDRB02003467">
    <property type="protein sequence ID" value="THG17649.1"/>
    <property type="molecule type" value="Genomic_DNA"/>
</dbReference>
<feature type="compositionally biased region" description="Basic and acidic residues" evidence="17">
    <location>
        <begin position="688"/>
        <end position="714"/>
    </location>
</feature>
<keyword evidence="22" id="KW-1185">Reference proteome</keyword>
<dbReference type="InterPro" id="IPR000719">
    <property type="entry name" value="Prot_kinase_dom"/>
</dbReference>
<gene>
    <name evidence="21" type="ORF">TEA_014758</name>
</gene>
<feature type="compositionally biased region" description="Acidic residues" evidence="17">
    <location>
        <begin position="1106"/>
        <end position="1135"/>
    </location>
</feature>
<comment type="similarity">
    <text evidence="3">Belongs to the protein kinase superfamily. AGC Ser/Thr protein kinase family.</text>
</comment>
<dbReference type="SMART" id="SM00543">
    <property type="entry name" value="MIF4G"/>
    <property type="match status" value="1"/>
</dbReference>
<dbReference type="InterPro" id="IPR011009">
    <property type="entry name" value="Kinase-like_dom_sf"/>
</dbReference>
<dbReference type="SMART" id="SM00220">
    <property type="entry name" value="S_TKc"/>
    <property type="match status" value="1"/>
</dbReference>
<dbReference type="GO" id="GO:0003723">
    <property type="term" value="F:RNA binding"/>
    <property type="evidence" value="ECO:0007669"/>
    <property type="project" value="InterPro"/>
</dbReference>
<keyword evidence="6" id="KW-0507">mRNA processing</keyword>
<dbReference type="PROSITE" id="PS51366">
    <property type="entry name" value="MI"/>
    <property type="match status" value="1"/>
</dbReference>
<keyword evidence="9" id="KW-0418">Kinase</keyword>
<dbReference type="Proteomes" id="UP000306102">
    <property type="component" value="Unassembled WGS sequence"/>
</dbReference>
<dbReference type="GO" id="GO:0071013">
    <property type="term" value="C:catalytic step 2 spliceosome"/>
    <property type="evidence" value="ECO:0007669"/>
    <property type="project" value="TreeGrafter"/>
</dbReference>
<protein>
    <recommendedName>
        <fullName evidence="4">non-specific serine/threonine protein kinase</fullName>
        <ecNumber evidence="4">2.7.11.1</ecNumber>
    </recommendedName>
</protein>
<organism evidence="21 22">
    <name type="scientific">Camellia sinensis var. sinensis</name>
    <name type="common">China tea</name>
    <dbReference type="NCBI Taxonomy" id="542762"/>
    <lineage>
        <taxon>Eukaryota</taxon>
        <taxon>Viridiplantae</taxon>
        <taxon>Streptophyta</taxon>
        <taxon>Embryophyta</taxon>
        <taxon>Tracheophyta</taxon>
        <taxon>Spermatophyta</taxon>
        <taxon>Magnoliopsida</taxon>
        <taxon>eudicotyledons</taxon>
        <taxon>Gunneridae</taxon>
        <taxon>Pentapetalae</taxon>
        <taxon>asterids</taxon>
        <taxon>Ericales</taxon>
        <taxon>Theaceae</taxon>
        <taxon>Camellia</taxon>
    </lineage>
</organism>
<dbReference type="PROSITE" id="PS00108">
    <property type="entry name" value="PROTEIN_KINASE_ST"/>
    <property type="match status" value="1"/>
</dbReference>
<dbReference type="InterPro" id="IPR017441">
    <property type="entry name" value="Protein_kinase_ATP_BS"/>
</dbReference>
<dbReference type="InterPro" id="IPR050781">
    <property type="entry name" value="CWC22_splicing_factor"/>
</dbReference>
<evidence type="ECO:0000256" key="16">
    <source>
        <dbReference type="PROSITE-ProRule" id="PRU10141"/>
    </source>
</evidence>
<feature type="compositionally biased region" description="Low complexity" evidence="17">
    <location>
        <begin position="809"/>
        <end position="824"/>
    </location>
</feature>
<keyword evidence="18" id="KW-0812">Transmembrane</keyword>
<evidence type="ECO:0000313" key="22">
    <source>
        <dbReference type="Proteomes" id="UP000306102"/>
    </source>
</evidence>
<dbReference type="InterPro" id="IPR008271">
    <property type="entry name" value="Ser/Thr_kinase_AS"/>
</dbReference>
<keyword evidence="11" id="KW-0810">Translation regulation</keyword>
<dbReference type="Gene3D" id="1.10.510.10">
    <property type="entry name" value="Transferase(Phosphotransferase) domain 1"/>
    <property type="match status" value="2"/>
</dbReference>
<reference evidence="21 22" key="1">
    <citation type="journal article" date="2018" name="Proc. Natl. Acad. Sci. U.S.A.">
        <title>Draft genome sequence of Camellia sinensis var. sinensis provides insights into the evolution of the tea genome and tea quality.</title>
        <authorList>
            <person name="Wei C."/>
            <person name="Yang H."/>
            <person name="Wang S."/>
            <person name="Zhao J."/>
            <person name="Liu C."/>
            <person name="Gao L."/>
            <person name="Xia E."/>
            <person name="Lu Y."/>
            <person name="Tai Y."/>
            <person name="She G."/>
            <person name="Sun J."/>
            <person name="Cao H."/>
            <person name="Tong W."/>
            <person name="Gao Q."/>
            <person name="Li Y."/>
            <person name="Deng W."/>
            <person name="Jiang X."/>
            <person name="Wang W."/>
            <person name="Chen Q."/>
            <person name="Zhang S."/>
            <person name="Li H."/>
            <person name="Wu J."/>
            <person name="Wang P."/>
            <person name="Li P."/>
            <person name="Shi C."/>
            <person name="Zheng F."/>
            <person name="Jian J."/>
            <person name="Huang B."/>
            <person name="Shan D."/>
            <person name="Shi M."/>
            <person name="Fang C."/>
            <person name="Yue Y."/>
            <person name="Li F."/>
            <person name="Li D."/>
            <person name="Wei S."/>
            <person name="Han B."/>
            <person name="Jiang C."/>
            <person name="Yin Y."/>
            <person name="Xia T."/>
            <person name="Zhang Z."/>
            <person name="Bennetzen J.L."/>
            <person name="Zhao S."/>
            <person name="Wan X."/>
        </authorList>
    </citation>
    <scope>NUCLEOTIDE SEQUENCE [LARGE SCALE GENOMIC DNA]</scope>
    <source>
        <strain evidence="22">cv. Shuchazao</strain>
        <tissue evidence="21">Leaf</tissue>
    </source>
</reference>
<feature type="compositionally biased region" description="Basic and acidic residues" evidence="17">
    <location>
        <begin position="591"/>
        <end position="601"/>
    </location>
</feature>
<feature type="region of interest" description="Disordered" evidence="17">
    <location>
        <begin position="1102"/>
        <end position="1142"/>
    </location>
</feature>
<feature type="transmembrane region" description="Helical" evidence="18">
    <location>
        <begin position="164"/>
        <end position="185"/>
    </location>
</feature>
<name>A0A4S4ELY5_CAMSN</name>
<accession>A0A4S4ELY5</accession>
<evidence type="ECO:0000256" key="5">
    <source>
        <dbReference type="ARBA" id="ARBA00022527"/>
    </source>
</evidence>
<dbReference type="PANTHER" id="PTHR18034:SF3">
    <property type="entry name" value="PRE-MRNA-SPLICING FACTOR CWC22 HOMOLOG"/>
    <property type="match status" value="1"/>
</dbReference>
<dbReference type="InterPro" id="IPR003891">
    <property type="entry name" value="Initiation_fac_eIF4g_MI"/>
</dbReference>
<keyword evidence="12" id="KW-0508">mRNA splicing</keyword>
<dbReference type="GO" id="GO:0004674">
    <property type="term" value="F:protein serine/threonine kinase activity"/>
    <property type="evidence" value="ECO:0007669"/>
    <property type="project" value="UniProtKB-KW"/>
</dbReference>
<evidence type="ECO:0000256" key="17">
    <source>
        <dbReference type="SAM" id="MobiDB-lite"/>
    </source>
</evidence>
<evidence type="ECO:0000256" key="7">
    <source>
        <dbReference type="ARBA" id="ARBA00022679"/>
    </source>
</evidence>
<dbReference type="STRING" id="542762.A0A4S4ELY5"/>
<evidence type="ECO:0000256" key="3">
    <source>
        <dbReference type="ARBA" id="ARBA00009903"/>
    </source>
</evidence>
<evidence type="ECO:0000256" key="2">
    <source>
        <dbReference type="ARBA" id="ARBA00006856"/>
    </source>
</evidence>
<dbReference type="SMART" id="SM00544">
    <property type="entry name" value="MA3"/>
    <property type="match status" value="1"/>
</dbReference>
<evidence type="ECO:0000256" key="15">
    <source>
        <dbReference type="ARBA" id="ARBA00048679"/>
    </source>
</evidence>
<proteinExistence type="inferred from homology"/>
<feature type="transmembrane region" description="Helical" evidence="18">
    <location>
        <begin position="91"/>
        <end position="124"/>
    </location>
</feature>
<dbReference type="FunFam" id="1.10.510.10:FF:000294">
    <property type="entry name" value="Serine/threonine-protein kinase OXI1"/>
    <property type="match status" value="1"/>
</dbReference>
<keyword evidence="5" id="KW-0723">Serine/threonine-protein kinase</keyword>
<feature type="compositionally biased region" description="Low complexity" evidence="17">
    <location>
        <begin position="1368"/>
        <end position="1379"/>
    </location>
</feature>
<dbReference type="InterPro" id="IPR016024">
    <property type="entry name" value="ARM-type_fold"/>
</dbReference>
<keyword evidence="18" id="KW-0472">Membrane</keyword>
<comment type="catalytic activity">
    <reaction evidence="14">
        <text>L-threonyl-[protein] + ATP = O-phospho-L-threonyl-[protein] + ADP + H(+)</text>
        <dbReference type="Rhea" id="RHEA:46608"/>
        <dbReference type="Rhea" id="RHEA-COMP:11060"/>
        <dbReference type="Rhea" id="RHEA-COMP:11605"/>
        <dbReference type="ChEBI" id="CHEBI:15378"/>
        <dbReference type="ChEBI" id="CHEBI:30013"/>
        <dbReference type="ChEBI" id="CHEBI:30616"/>
        <dbReference type="ChEBI" id="CHEBI:61977"/>
        <dbReference type="ChEBI" id="CHEBI:456216"/>
        <dbReference type="EC" id="2.7.11.1"/>
    </reaction>
</comment>
<dbReference type="PANTHER" id="PTHR18034">
    <property type="entry name" value="CELL CYCLE CONTROL PROTEIN CWF22-RELATED"/>
    <property type="match status" value="1"/>
</dbReference>
<feature type="region of interest" description="Disordered" evidence="17">
    <location>
        <begin position="579"/>
        <end position="824"/>
    </location>
</feature>
<dbReference type="GO" id="GO:0005524">
    <property type="term" value="F:ATP binding"/>
    <property type="evidence" value="ECO:0007669"/>
    <property type="project" value="UniProtKB-UniRule"/>
</dbReference>
<keyword evidence="7" id="KW-0808">Transferase</keyword>
<evidence type="ECO:0000313" key="21">
    <source>
        <dbReference type="EMBL" id="THG17649.1"/>
    </source>
</evidence>
<dbReference type="PROSITE" id="PS50011">
    <property type="entry name" value="PROTEIN_KINASE_DOM"/>
    <property type="match status" value="1"/>
</dbReference>
<dbReference type="GO" id="GO:0006417">
    <property type="term" value="P:regulation of translation"/>
    <property type="evidence" value="ECO:0007669"/>
    <property type="project" value="UniProtKB-KW"/>
</dbReference>
<feature type="compositionally biased region" description="Acidic residues" evidence="17">
    <location>
        <begin position="1380"/>
        <end position="1392"/>
    </location>
</feature>
<evidence type="ECO:0000256" key="6">
    <source>
        <dbReference type="ARBA" id="ARBA00022664"/>
    </source>
</evidence>
<evidence type="ECO:0000256" key="11">
    <source>
        <dbReference type="ARBA" id="ARBA00022845"/>
    </source>
</evidence>
<feature type="domain" description="MI" evidence="20">
    <location>
        <begin position="1148"/>
        <end position="1264"/>
    </location>
</feature>
<evidence type="ECO:0000259" key="20">
    <source>
        <dbReference type="PROSITE" id="PS51366"/>
    </source>
</evidence>
<evidence type="ECO:0000256" key="4">
    <source>
        <dbReference type="ARBA" id="ARBA00012513"/>
    </source>
</evidence>
<feature type="domain" description="Protein kinase" evidence="19">
    <location>
        <begin position="187"/>
        <end position="504"/>
    </location>
</feature>
<dbReference type="Pfam" id="PF02854">
    <property type="entry name" value="MIF4G"/>
    <property type="match status" value="1"/>
</dbReference>
<evidence type="ECO:0000256" key="18">
    <source>
        <dbReference type="SAM" id="Phobius"/>
    </source>
</evidence>
<feature type="binding site" evidence="16">
    <location>
        <position position="220"/>
    </location>
    <ligand>
        <name>ATP</name>
        <dbReference type="ChEBI" id="CHEBI:30616"/>
    </ligand>
</feature>
<evidence type="ECO:0000256" key="1">
    <source>
        <dbReference type="ARBA" id="ARBA00004123"/>
    </source>
</evidence>
<dbReference type="GO" id="GO:0000398">
    <property type="term" value="P:mRNA splicing, via spliceosome"/>
    <property type="evidence" value="ECO:0007669"/>
    <property type="project" value="TreeGrafter"/>
</dbReference>
<feature type="compositionally biased region" description="Basic and acidic residues" evidence="17">
    <location>
        <begin position="612"/>
        <end position="680"/>
    </location>
</feature>
<evidence type="ECO:0000256" key="9">
    <source>
        <dbReference type="ARBA" id="ARBA00022777"/>
    </source>
</evidence>
<evidence type="ECO:0000256" key="12">
    <source>
        <dbReference type="ARBA" id="ARBA00023187"/>
    </source>
</evidence>
<keyword evidence="10 16" id="KW-0067">ATP-binding</keyword>
<dbReference type="PROSITE" id="PS00107">
    <property type="entry name" value="PROTEIN_KINASE_ATP"/>
    <property type="match status" value="1"/>
</dbReference>
<dbReference type="Pfam" id="PF02847">
    <property type="entry name" value="MA3"/>
    <property type="match status" value="1"/>
</dbReference>
<comment type="catalytic activity">
    <reaction evidence="15">
        <text>L-seryl-[protein] + ATP = O-phospho-L-seryl-[protein] + ADP + H(+)</text>
        <dbReference type="Rhea" id="RHEA:17989"/>
        <dbReference type="Rhea" id="RHEA-COMP:9863"/>
        <dbReference type="Rhea" id="RHEA-COMP:11604"/>
        <dbReference type="ChEBI" id="CHEBI:15378"/>
        <dbReference type="ChEBI" id="CHEBI:29999"/>
        <dbReference type="ChEBI" id="CHEBI:30616"/>
        <dbReference type="ChEBI" id="CHEBI:83421"/>
        <dbReference type="ChEBI" id="CHEBI:456216"/>
        <dbReference type="EC" id="2.7.11.1"/>
    </reaction>
</comment>
<feature type="region of interest" description="Disordered" evidence="17">
    <location>
        <begin position="1350"/>
        <end position="1403"/>
    </location>
</feature>
<feature type="compositionally biased region" description="Basic and acidic residues" evidence="17">
    <location>
        <begin position="721"/>
        <end position="805"/>
    </location>
</feature>
<comment type="subcellular location">
    <subcellularLocation>
        <location evidence="1">Nucleus</location>
    </subcellularLocation>
</comment>
<dbReference type="Gene3D" id="1.25.40.180">
    <property type="match status" value="1"/>
</dbReference>
<feature type="transmembrane region" description="Helical" evidence="18">
    <location>
        <begin position="136"/>
        <end position="157"/>
    </location>
</feature>
<comment type="similarity">
    <text evidence="2">Belongs to the CWC22 family.</text>
</comment>
<evidence type="ECO:0000256" key="10">
    <source>
        <dbReference type="ARBA" id="ARBA00022840"/>
    </source>
</evidence>
<comment type="caution">
    <text evidence="21">The sequence shown here is derived from an EMBL/GenBank/DDBJ whole genome shotgun (WGS) entry which is preliminary data.</text>
</comment>
<keyword evidence="18" id="KW-1133">Transmembrane helix</keyword>
<evidence type="ECO:0000256" key="13">
    <source>
        <dbReference type="ARBA" id="ARBA00023242"/>
    </source>
</evidence>
<evidence type="ECO:0000256" key="8">
    <source>
        <dbReference type="ARBA" id="ARBA00022741"/>
    </source>
</evidence>
<dbReference type="FunFam" id="1.10.510.10:FF:000312">
    <property type="entry name" value="Serine/threonine-protein kinase OXI1"/>
    <property type="match status" value="1"/>
</dbReference>
<dbReference type="SUPFAM" id="SSF48371">
    <property type="entry name" value="ARM repeat"/>
    <property type="match status" value="1"/>
</dbReference>
<evidence type="ECO:0000256" key="14">
    <source>
        <dbReference type="ARBA" id="ARBA00047899"/>
    </source>
</evidence>
<keyword evidence="8 16" id="KW-0547">Nucleotide-binding</keyword>
<dbReference type="InterPro" id="IPR003890">
    <property type="entry name" value="MIF4G-like_typ-3"/>
</dbReference>
<dbReference type="FunFam" id="1.25.40.180:FF:000004">
    <property type="entry name" value="pre-mRNA-splicing factor CWC22 homolog"/>
    <property type="match status" value="1"/>
</dbReference>
<evidence type="ECO:0000259" key="19">
    <source>
        <dbReference type="PROSITE" id="PS50011"/>
    </source>
</evidence>
<sequence>MAPFVLECNRWEEIRMEMRLFSIMFVYRVGEGIKMKEGIKMEVEREIKMEVERGIEMEEVEVEVEVFGVGIGSDVKASLGETSSFAHNARIAVALVPCAAFLLDLSSTPVVVALTLGLMVVYILDSLDFKPDSFFVVWLFPISTQIALFSSTFILISTFNSLPLALLSAFVCAKASFLIGIWASLQFKAIKVLGEGAMGTVFLVHDQSLDPSARCPFALKVVEKCSLHAADRRARWELSVLTRLSKPTHPFLPNLLGSFETPEFLGWAVPYCHGGDLNVLRYRQTDHVFSPAVIRFYLAEIICALDHLHSMGIVYRDLKPENVLIQQSGHITLTDFDLSRSLGPRIANPIMVDPDEKPRRKHRRNLARFVPVKFPAGSALKKAKSARVSPVSRRKMSFERGERSNSFVGTDEYVSPEMVSGEGHEFAVDWWALGILAYEMMYGKTPFKGKNRKETFHNVVMKSPEFTGKRSALTDLIGRLLQKDPIKRMGFSNGASEIKHHEFFRGVKWDLLTEVVRTPFLPSREEDGEDYLTAKLTANGFNVIPVQFIVVGYMNLAQWLVRYIGVIFRCGFYTSMTRKGRTESSDEAEEDDRRRYSDRKNSQSNSRRREHRTKEDDNKSSDSDEEEGQIRVRDGKRRDRRESSGNEGRVERERGNRVIEINDRYQNGYDRERNDRYEKGSDEEEDGKVERERGKRDRERDEEYRGKDRHSERERRRRRSGRDDSGDENGHRRRRKAEEDYKGKSQHSRRDLNEDDKEGQRKRLEQGRSDERDGDDGNRKHRREKDGNGGREDNWSLREKKKEGDVPPAALQGGNLNGDGANLGRSGGVYIPPFKLARMMKEVEDKSSVEYQRLTWDALRKSINGLVNKVNAINIKNIIPELFAENLIRGRGLFCRSCMKSQMASPGFTDVFAALVAVVNTKFPEVGELLLRRIILQLKRAYKRNDKPQLLAAVKFIAHLVNQQVVHELVALELLTLLLDKPTDDSVEVAVGFVTECGSILQDLCPRGLHGIFERFRGILHEGEIDKRVQFLIEGLFAIRKAKFQGYPAVRPELDLVEQEDQLTHEISLQEEEIDSEIALDIFKPDPQFLENEKRYEEVKKTILGEESEDDADADSDAGSDDEDDEESDEEDEEKMEIKDETETNLVNLRRTIYLTIMSSVDFEEAGHKLLKIKLEPGQEMELCIMLLECCSQERTYLRYYGLLGQRFCMINKIHQENFEKCFVQQYSMIHRLETNKLRNVAKFFAHLLGTFALPWHVLAYIRLTEEDTTSSSRIFIKILFQELSEHLGIRLLNERLSDPTMQDSFESIFPKDNPKNTRFAINFFTSIGLGGITENLREYLKNMPRLIMQQQKPVSESENSGSDDSDASSSEADSGSSISDDESGSESESESDDRHRKRRRRG</sequence>
<dbReference type="SUPFAM" id="SSF56112">
    <property type="entry name" value="Protein kinase-like (PK-like)"/>
    <property type="match status" value="1"/>
</dbReference>
<dbReference type="Gene3D" id="3.30.200.20">
    <property type="entry name" value="Phosphorylase Kinase, domain 1"/>
    <property type="match status" value="1"/>
</dbReference>